<keyword evidence="3" id="KW-1185">Reference proteome</keyword>
<dbReference type="InterPro" id="IPR050767">
    <property type="entry name" value="Sel1_AlgK"/>
</dbReference>
<dbReference type="PANTHER" id="PTHR11102">
    <property type="entry name" value="SEL-1-LIKE PROTEIN"/>
    <property type="match status" value="1"/>
</dbReference>
<dbReference type="Gene3D" id="1.25.40.10">
    <property type="entry name" value="Tetratricopeptide repeat domain"/>
    <property type="match status" value="1"/>
</dbReference>
<comment type="caution">
    <text evidence="2">The sequence shown here is derived from an EMBL/GenBank/DDBJ whole genome shotgun (WGS) entry which is preliminary data.</text>
</comment>
<feature type="non-terminal residue" evidence="2">
    <location>
        <position position="124"/>
    </location>
</feature>
<sequence>MSQNLSQNFSQSMNIDIIEDINDSKKIKELYPKILYLLGTVFANEIEKNDENAFKYFLTSAQFGVPDGMFAVGKCYYEGKGVKKNNNKALEYLKNAYDNNYLIVKSFIDQSAKLGSKEATEKVG</sequence>
<comment type="similarity">
    <text evidence="1">Belongs to the sel-1 family.</text>
</comment>
<dbReference type="PANTHER" id="PTHR11102:SF160">
    <property type="entry name" value="ERAD-ASSOCIATED E3 UBIQUITIN-PROTEIN LIGASE COMPONENT HRD3"/>
    <property type="match status" value="1"/>
</dbReference>
<dbReference type="InterPro" id="IPR011990">
    <property type="entry name" value="TPR-like_helical_dom_sf"/>
</dbReference>
<gene>
    <name evidence="2" type="ORF">CPELLU_LOCUS468</name>
</gene>
<dbReference type="OrthoDB" id="2432706at2759"/>
<dbReference type="InterPro" id="IPR006597">
    <property type="entry name" value="Sel1-like"/>
</dbReference>
<dbReference type="AlphaFoldDB" id="A0A9N8VPK0"/>
<evidence type="ECO:0000313" key="2">
    <source>
        <dbReference type="EMBL" id="CAG8457646.1"/>
    </source>
</evidence>
<dbReference type="EMBL" id="CAJVQA010000133">
    <property type="protein sequence ID" value="CAG8457646.1"/>
    <property type="molecule type" value="Genomic_DNA"/>
</dbReference>
<protein>
    <submittedName>
        <fullName evidence="2">19326_t:CDS:1</fullName>
    </submittedName>
</protein>
<dbReference type="Proteomes" id="UP000789759">
    <property type="component" value="Unassembled WGS sequence"/>
</dbReference>
<reference evidence="2" key="1">
    <citation type="submission" date="2021-06" db="EMBL/GenBank/DDBJ databases">
        <authorList>
            <person name="Kallberg Y."/>
            <person name="Tangrot J."/>
            <person name="Rosling A."/>
        </authorList>
    </citation>
    <scope>NUCLEOTIDE SEQUENCE</scope>
    <source>
        <strain evidence="2">FL966</strain>
    </source>
</reference>
<name>A0A9N8VPK0_9GLOM</name>
<dbReference type="SUPFAM" id="SSF81901">
    <property type="entry name" value="HCP-like"/>
    <property type="match status" value="1"/>
</dbReference>
<dbReference type="Pfam" id="PF08238">
    <property type="entry name" value="Sel1"/>
    <property type="match status" value="2"/>
</dbReference>
<organism evidence="2 3">
    <name type="scientific">Cetraspora pellucida</name>
    <dbReference type="NCBI Taxonomy" id="1433469"/>
    <lineage>
        <taxon>Eukaryota</taxon>
        <taxon>Fungi</taxon>
        <taxon>Fungi incertae sedis</taxon>
        <taxon>Mucoromycota</taxon>
        <taxon>Glomeromycotina</taxon>
        <taxon>Glomeromycetes</taxon>
        <taxon>Diversisporales</taxon>
        <taxon>Gigasporaceae</taxon>
        <taxon>Cetraspora</taxon>
    </lineage>
</organism>
<evidence type="ECO:0000256" key="1">
    <source>
        <dbReference type="ARBA" id="ARBA00038101"/>
    </source>
</evidence>
<evidence type="ECO:0000313" key="3">
    <source>
        <dbReference type="Proteomes" id="UP000789759"/>
    </source>
</evidence>
<dbReference type="SMART" id="SM00671">
    <property type="entry name" value="SEL1"/>
    <property type="match status" value="2"/>
</dbReference>
<accession>A0A9N8VPK0</accession>
<proteinExistence type="inferred from homology"/>